<proteinExistence type="predicted"/>
<dbReference type="EMBL" id="JBFRYB010000002">
    <property type="protein sequence ID" value="MEX1667134.1"/>
    <property type="molecule type" value="Genomic_DNA"/>
</dbReference>
<protein>
    <submittedName>
        <fullName evidence="2">Lysophospholipase</fullName>
    </submittedName>
</protein>
<dbReference type="RefSeq" id="WP_368377248.1">
    <property type="nucleotide sequence ID" value="NZ_JBFRYB010000002.1"/>
</dbReference>
<dbReference type="PRINTS" id="PR00111">
    <property type="entry name" value="ABHYDROLASE"/>
</dbReference>
<dbReference type="PANTHER" id="PTHR11614">
    <property type="entry name" value="PHOSPHOLIPASE-RELATED"/>
    <property type="match status" value="1"/>
</dbReference>
<dbReference type="InterPro" id="IPR022742">
    <property type="entry name" value="Hydrolase_4"/>
</dbReference>
<accession>A0ABV3U2E0</accession>
<dbReference type="InterPro" id="IPR000073">
    <property type="entry name" value="AB_hydrolase_1"/>
</dbReference>
<dbReference type="SUPFAM" id="SSF53474">
    <property type="entry name" value="alpha/beta-Hydrolases"/>
    <property type="match status" value="1"/>
</dbReference>
<keyword evidence="3" id="KW-1185">Reference proteome</keyword>
<dbReference type="Pfam" id="PF12146">
    <property type="entry name" value="Hydrolase_4"/>
    <property type="match status" value="1"/>
</dbReference>
<evidence type="ECO:0000313" key="3">
    <source>
        <dbReference type="Proteomes" id="UP001557484"/>
    </source>
</evidence>
<dbReference type="InterPro" id="IPR029058">
    <property type="entry name" value="AB_hydrolase_fold"/>
</dbReference>
<sequence>MTQQKSLLRSRNGCGIYTQNWQPVGTPKAVLILVHGLAEHSNRYVEIAKYFTAQGFAVYALDHEGHGQSQGLRGYIDNFDDFLTTLDEYRQQIAELHPTSKLFLIGHSMGGVISSAYLLEHQEQVAGCILSGAALDTGGAVGPVQRLLLRLLSILLPKLPILKLEANDVCHDPKVVEAYRNDPRVFTGKIRVRLITELLRTADRVLKNAASISLPMLILHGGDDRMASPAGSEKLYAGISSADKTLKIYPGLYHEIFLEPEKHEIYAEVHTWLERQL</sequence>
<gene>
    <name evidence="2" type="ORF">AB4875_16685</name>
</gene>
<dbReference type="InterPro" id="IPR051044">
    <property type="entry name" value="MAG_DAG_Lipase"/>
</dbReference>
<feature type="domain" description="Serine aminopeptidase S33" evidence="1">
    <location>
        <begin position="26"/>
        <end position="261"/>
    </location>
</feature>
<dbReference type="Proteomes" id="UP001557484">
    <property type="component" value="Unassembled WGS sequence"/>
</dbReference>
<evidence type="ECO:0000259" key="1">
    <source>
        <dbReference type="Pfam" id="PF12146"/>
    </source>
</evidence>
<comment type="caution">
    <text evidence="2">The sequence shown here is derived from an EMBL/GenBank/DDBJ whole genome shotgun (WGS) entry which is preliminary data.</text>
</comment>
<name>A0ABV3U2E0_9GAMM</name>
<evidence type="ECO:0000313" key="2">
    <source>
        <dbReference type="EMBL" id="MEX1667134.1"/>
    </source>
</evidence>
<reference evidence="2 3" key="1">
    <citation type="journal article" date="2011" name="Int. J. Syst. Evol. Microbiol.">
        <title>Zhongshania antarctica gen. nov., sp. nov. and Zhongshania guokunii sp. nov., gammaproteobacteria respectively isolated from coastal attached (fast) ice and surface seawater of the Antarctic.</title>
        <authorList>
            <person name="Li H.J."/>
            <person name="Zhang X.Y."/>
            <person name="Chen C.X."/>
            <person name="Zhang Y.J."/>
            <person name="Gao Z.M."/>
            <person name="Yu Y."/>
            <person name="Chen X.L."/>
            <person name="Chen B."/>
            <person name="Zhang Y.Z."/>
        </authorList>
    </citation>
    <scope>NUCLEOTIDE SEQUENCE [LARGE SCALE GENOMIC DNA]</scope>
    <source>
        <strain evidence="2 3">R06B22</strain>
    </source>
</reference>
<dbReference type="Gene3D" id="3.40.50.1820">
    <property type="entry name" value="alpha/beta hydrolase"/>
    <property type="match status" value="1"/>
</dbReference>
<organism evidence="2 3">
    <name type="scientific">Zhongshania arctica</name>
    <dbReference type="NCBI Taxonomy" id="3238302"/>
    <lineage>
        <taxon>Bacteria</taxon>
        <taxon>Pseudomonadati</taxon>
        <taxon>Pseudomonadota</taxon>
        <taxon>Gammaproteobacteria</taxon>
        <taxon>Cellvibrionales</taxon>
        <taxon>Spongiibacteraceae</taxon>
        <taxon>Zhongshania</taxon>
    </lineage>
</organism>